<feature type="compositionally biased region" description="Polar residues" evidence="1">
    <location>
        <begin position="158"/>
        <end position="170"/>
    </location>
</feature>
<organism evidence="2">
    <name type="scientific">Chromera velia CCMP2878</name>
    <dbReference type="NCBI Taxonomy" id="1169474"/>
    <lineage>
        <taxon>Eukaryota</taxon>
        <taxon>Sar</taxon>
        <taxon>Alveolata</taxon>
        <taxon>Colpodellida</taxon>
        <taxon>Chromeraceae</taxon>
        <taxon>Chromera</taxon>
    </lineage>
</organism>
<feature type="compositionally biased region" description="Polar residues" evidence="1">
    <location>
        <begin position="196"/>
        <end position="210"/>
    </location>
</feature>
<name>A0A0G4H7X3_9ALVE</name>
<dbReference type="VEuPathDB" id="CryptoDB:Cvel_25082"/>
<feature type="compositionally biased region" description="Basic and acidic residues" evidence="1">
    <location>
        <begin position="549"/>
        <end position="564"/>
    </location>
</feature>
<proteinExistence type="predicted"/>
<feature type="compositionally biased region" description="Low complexity" evidence="1">
    <location>
        <begin position="179"/>
        <end position="195"/>
    </location>
</feature>
<accession>A0A0G4H7X3</accession>
<evidence type="ECO:0000313" key="2">
    <source>
        <dbReference type="EMBL" id="CEM40023.1"/>
    </source>
</evidence>
<evidence type="ECO:0000256" key="1">
    <source>
        <dbReference type="SAM" id="MobiDB-lite"/>
    </source>
</evidence>
<feature type="region of interest" description="Disordered" evidence="1">
    <location>
        <begin position="285"/>
        <end position="575"/>
    </location>
</feature>
<feature type="compositionally biased region" description="Polar residues" evidence="1">
    <location>
        <begin position="71"/>
        <end position="82"/>
    </location>
</feature>
<feature type="compositionally biased region" description="Acidic residues" evidence="1">
    <location>
        <begin position="388"/>
        <end position="397"/>
    </location>
</feature>
<sequence length="591" mass="65435">MRATEEPDDHFVHYRPPTVNKPQPPLTDPGDGGPLNYPPVPMVQGPRRAEPRLHSELPSPNRLREEELNRFSHSNRFASLSQPAPLDRHRQGERGSPSGLGGGTEAGRVRETGRGSPPTHNASFPSQRPPNATPSIHTPSMANPRAQMQDNRLHHPWQTITQRENTSTNFLGAAPKNTSSPLSVSVSVSRLRGPSASLTAEVPSSPSAHTQPAWGQKQTFNKPDPLADLQPRGASPIKRRDRETGTVTGSMLKDLASRPTFTPYVSVVKSPKTNPAWGASLASLPFQSRSPRRGPATITSTHLSDRVERRSPTVSLMLPGVSPRSPLPSTDKGQRRDHATAPTVEALSPPQSSLTREMPRPPKDSAPVFHGPQLQLQRKSSPPRKKEEEEEEQEDEEKFLKVFTPFRYQDREDEDDEQTSRKRMPPLSYPVAWPPHASGEAQRGGSPQAHLSASITKKENPTGASHRSPPRDQARTNPQTRRPWRPPPPPPHNMRMRRRPHSPPLPHSHVLPPPRNPPYPPPHVRHRGAIPRPRPSFPVPPPQAMAARADPHAQSKELEKEKETPVPGGRGARPFSLRLGFREGVLEFNQN</sequence>
<feature type="compositionally biased region" description="Polar residues" evidence="1">
    <location>
        <begin position="133"/>
        <end position="150"/>
    </location>
</feature>
<reference evidence="2" key="1">
    <citation type="submission" date="2014-11" db="EMBL/GenBank/DDBJ databases">
        <authorList>
            <person name="Otto D Thomas"/>
            <person name="Naeem Raeece"/>
        </authorList>
    </citation>
    <scope>NUCLEOTIDE SEQUENCE</scope>
</reference>
<gene>
    <name evidence="2" type="ORF">Cvel_25082</name>
</gene>
<dbReference type="EMBL" id="CDMZ01001977">
    <property type="protein sequence ID" value="CEM40023.1"/>
    <property type="molecule type" value="Genomic_DNA"/>
</dbReference>
<protein>
    <submittedName>
        <fullName evidence="2">Uncharacterized protein</fullName>
    </submittedName>
</protein>
<feature type="compositionally biased region" description="Pro residues" evidence="1">
    <location>
        <begin position="532"/>
        <end position="543"/>
    </location>
</feature>
<dbReference type="AlphaFoldDB" id="A0A0G4H7X3"/>
<feature type="compositionally biased region" description="Pro residues" evidence="1">
    <location>
        <begin position="502"/>
        <end position="522"/>
    </location>
</feature>
<feature type="region of interest" description="Disordered" evidence="1">
    <location>
        <begin position="1"/>
        <end position="254"/>
    </location>
</feature>